<dbReference type="InterPro" id="IPR012340">
    <property type="entry name" value="NA-bd_OB-fold"/>
</dbReference>
<keyword evidence="3" id="KW-0694">RNA-binding</keyword>
<gene>
    <name evidence="3" type="primary">rsgA</name>
    <name evidence="6" type="ORF">DET50_11290</name>
</gene>
<comment type="cofactor">
    <cofactor evidence="3">
        <name>Zn(2+)</name>
        <dbReference type="ChEBI" id="CHEBI:29105"/>
    </cofactor>
    <text evidence="3">Binds 1 zinc ion per subunit.</text>
</comment>
<feature type="domain" description="CP-type G" evidence="5">
    <location>
        <begin position="107"/>
        <end position="277"/>
    </location>
</feature>
<keyword evidence="3" id="KW-0862">Zinc</keyword>
<keyword evidence="3" id="KW-0690">Ribosome biogenesis</keyword>
<dbReference type="InterPro" id="IPR027417">
    <property type="entry name" value="P-loop_NTPase"/>
</dbReference>
<reference evidence="6 7" key="1">
    <citation type="submission" date="2018-06" db="EMBL/GenBank/DDBJ databases">
        <title>Freshwater and sediment microbial communities from various areas in North America, analyzing microbe dynamics in response to fracking.</title>
        <authorList>
            <person name="Lamendella R."/>
        </authorList>
    </citation>
    <scope>NUCLEOTIDE SEQUENCE [LARGE SCALE GENOMIC DNA]</scope>
    <source>
        <strain evidence="6 7">114J</strain>
    </source>
</reference>
<feature type="binding site" evidence="3">
    <location>
        <position position="301"/>
    </location>
    <ligand>
        <name>Zn(2+)</name>
        <dbReference type="ChEBI" id="CHEBI:29105"/>
    </ligand>
</feature>
<dbReference type="InterPro" id="IPR010914">
    <property type="entry name" value="RsgA_GTPase_dom"/>
</dbReference>
<proteinExistence type="inferred from homology"/>
<dbReference type="GO" id="GO:0005525">
    <property type="term" value="F:GTP binding"/>
    <property type="evidence" value="ECO:0007669"/>
    <property type="project" value="UniProtKB-UniRule"/>
</dbReference>
<protein>
    <recommendedName>
        <fullName evidence="3">Small ribosomal subunit biogenesis GTPase RsgA</fullName>
        <ecNumber evidence="3">3.6.1.-</ecNumber>
    </recommendedName>
</protein>
<dbReference type="AlphaFoldDB" id="A0A366GQ33"/>
<dbReference type="Proteomes" id="UP000252995">
    <property type="component" value="Unassembled WGS sequence"/>
</dbReference>
<dbReference type="GO" id="GO:0042274">
    <property type="term" value="P:ribosomal small subunit biogenesis"/>
    <property type="evidence" value="ECO:0007669"/>
    <property type="project" value="UniProtKB-UniRule"/>
</dbReference>
<comment type="subcellular location">
    <subcellularLocation>
        <location evidence="3">Cytoplasm</location>
    </subcellularLocation>
</comment>
<dbReference type="InterPro" id="IPR004881">
    <property type="entry name" value="Ribosome_biogen_GTPase_RsgA"/>
</dbReference>
<comment type="caution">
    <text evidence="6">The sequence shown here is derived from an EMBL/GenBank/DDBJ whole genome shotgun (WGS) entry which is preliminary data.</text>
</comment>
<dbReference type="GO" id="GO:0003924">
    <property type="term" value="F:GTPase activity"/>
    <property type="evidence" value="ECO:0007669"/>
    <property type="project" value="UniProtKB-UniRule"/>
</dbReference>
<dbReference type="NCBIfam" id="NF008931">
    <property type="entry name" value="PRK12288.1"/>
    <property type="match status" value="1"/>
</dbReference>
<keyword evidence="3" id="KW-0699">rRNA-binding</keyword>
<dbReference type="Gene3D" id="1.10.40.50">
    <property type="entry name" value="Probable gtpase engc, domain 3"/>
    <property type="match status" value="1"/>
</dbReference>
<sequence>MAKRRLNKQQQWRIKKVQQERAARAARKEKAIEQQAEAGELGTEQEGLIIAHYGQQLDVEALEGEDSGTVFRCFVRANIDSLVTGDRVVWRKGKSDTGVIVARCDRQNLLQRPDNFGALKPVAANIDHIILVIAPEPEPHDNLIDRYLVASETSDIPAVILLNKTDLITDGNREQIEELLSRYESLGYEVVRTSAAESGNEPAPEVAALVKDQTSVFVGQSGVGKSSIIQTLLPGESLRVGAVSESTGKGIHTTTTAKLFHLPLGGDLIDSPGIREFGLWHMTPQEIEYGFREIRELIGTCKFRNCRHMGDPGCALEAAAADGRISPERLKSFHRILADMAEQQARGLKVD</sequence>
<comment type="subunit">
    <text evidence="3">Monomer. Associates with 30S ribosomal subunit, binds 16S rRNA.</text>
</comment>
<keyword evidence="2 3" id="KW-0342">GTP-binding</keyword>
<evidence type="ECO:0000313" key="6">
    <source>
        <dbReference type="EMBL" id="RBP28361.1"/>
    </source>
</evidence>
<dbReference type="PANTHER" id="PTHR32120">
    <property type="entry name" value="SMALL RIBOSOMAL SUBUNIT BIOGENESIS GTPASE RSGA"/>
    <property type="match status" value="1"/>
</dbReference>
<dbReference type="SUPFAM" id="SSF50249">
    <property type="entry name" value="Nucleic acid-binding proteins"/>
    <property type="match status" value="1"/>
</dbReference>
<feature type="domain" description="EngC GTPase" evidence="4">
    <location>
        <begin position="124"/>
        <end position="275"/>
    </location>
</feature>
<dbReference type="SUPFAM" id="SSF52540">
    <property type="entry name" value="P-loop containing nucleoside triphosphate hydrolases"/>
    <property type="match status" value="1"/>
</dbReference>
<accession>A0A366GQ33</accession>
<evidence type="ECO:0000256" key="1">
    <source>
        <dbReference type="ARBA" id="ARBA00022741"/>
    </source>
</evidence>
<feature type="binding site" evidence="3">
    <location>
        <position position="306"/>
    </location>
    <ligand>
        <name>Zn(2+)</name>
        <dbReference type="ChEBI" id="CHEBI:29105"/>
    </ligand>
</feature>
<feature type="binding site" evidence="3">
    <location>
        <begin position="219"/>
        <end position="227"/>
    </location>
    <ligand>
        <name>GTP</name>
        <dbReference type="ChEBI" id="CHEBI:37565"/>
    </ligand>
</feature>
<dbReference type="PROSITE" id="PS50936">
    <property type="entry name" value="ENGC_GTPASE"/>
    <property type="match status" value="1"/>
</dbReference>
<evidence type="ECO:0000259" key="4">
    <source>
        <dbReference type="PROSITE" id="PS50936"/>
    </source>
</evidence>
<dbReference type="Pfam" id="PF03193">
    <property type="entry name" value="RsgA_GTPase"/>
    <property type="match status" value="1"/>
</dbReference>
<dbReference type="InterPro" id="IPR030378">
    <property type="entry name" value="G_CP_dom"/>
</dbReference>
<dbReference type="NCBIfam" id="TIGR00157">
    <property type="entry name" value="ribosome small subunit-dependent GTPase A"/>
    <property type="match status" value="1"/>
</dbReference>
<dbReference type="GO" id="GO:0019843">
    <property type="term" value="F:rRNA binding"/>
    <property type="evidence" value="ECO:0007669"/>
    <property type="project" value="UniProtKB-KW"/>
</dbReference>
<feature type="binding site" evidence="3">
    <location>
        <begin position="163"/>
        <end position="166"/>
    </location>
    <ligand>
        <name>GTP</name>
        <dbReference type="ChEBI" id="CHEBI:37565"/>
    </ligand>
</feature>
<keyword evidence="3" id="KW-0963">Cytoplasm</keyword>
<evidence type="ECO:0000313" key="7">
    <source>
        <dbReference type="Proteomes" id="UP000252995"/>
    </source>
</evidence>
<comment type="similarity">
    <text evidence="3">Belongs to the TRAFAC class YlqF/YawG GTPase family. RsgA subfamily.</text>
</comment>
<dbReference type="OrthoDB" id="9809485at2"/>
<feature type="binding site" evidence="3">
    <location>
        <position position="314"/>
    </location>
    <ligand>
        <name>Zn(2+)</name>
        <dbReference type="ChEBI" id="CHEBI:29105"/>
    </ligand>
</feature>
<keyword evidence="3" id="KW-0378">Hydrolase</keyword>
<comment type="function">
    <text evidence="3">One of several proteins that assist in the late maturation steps of the functional core of the 30S ribosomal subunit. Helps release RbfA from mature subunits. May play a role in the assembly of ribosomal proteins into the subunit. Circularly permuted GTPase that catalyzes slow GTP hydrolysis, GTPase activity is stimulated by the 30S ribosomal subunit.</text>
</comment>
<dbReference type="GO" id="GO:0005737">
    <property type="term" value="C:cytoplasm"/>
    <property type="evidence" value="ECO:0007669"/>
    <property type="project" value="UniProtKB-SubCell"/>
</dbReference>
<dbReference type="PANTHER" id="PTHR32120:SF11">
    <property type="entry name" value="SMALL RIBOSOMAL SUBUNIT BIOGENESIS GTPASE RSGA 1, MITOCHONDRIAL-RELATED"/>
    <property type="match status" value="1"/>
</dbReference>
<dbReference type="CDD" id="cd01854">
    <property type="entry name" value="YjeQ_EngC"/>
    <property type="match status" value="1"/>
</dbReference>
<dbReference type="GO" id="GO:0046872">
    <property type="term" value="F:metal ion binding"/>
    <property type="evidence" value="ECO:0007669"/>
    <property type="project" value="UniProtKB-KW"/>
</dbReference>
<organism evidence="6 7">
    <name type="scientific">Marinobacter pelagius</name>
    <dbReference type="NCBI Taxonomy" id="379482"/>
    <lineage>
        <taxon>Bacteria</taxon>
        <taxon>Pseudomonadati</taxon>
        <taxon>Pseudomonadota</taxon>
        <taxon>Gammaproteobacteria</taxon>
        <taxon>Pseudomonadales</taxon>
        <taxon>Marinobacteraceae</taxon>
        <taxon>Marinobacter</taxon>
    </lineage>
</organism>
<name>A0A366GQ33_9GAMM</name>
<dbReference type="EMBL" id="QNRO01000012">
    <property type="protein sequence ID" value="RBP28361.1"/>
    <property type="molecule type" value="Genomic_DNA"/>
</dbReference>
<feature type="binding site" evidence="3">
    <location>
        <position position="308"/>
    </location>
    <ligand>
        <name>Zn(2+)</name>
        <dbReference type="ChEBI" id="CHEBI:29105"/>
    </ligand>
</feature>
<evidence type="ECO:0000256" key="3">
    <source>
        <dbReference type="HAMAP-Rule" id="MF_01820"/>
    </source>
</evidence>
<dbReference type="PROSITE" id="PS51721">
    <property type="entry name" value="G_CP"/>
    <property type="match status" value="1"/>
</dbReference>
<evidence type="ECO:0000259" key="5">
    <source>
        <dbReference type="PROSITE" id="PS51721"/>
    </source>
</evidence>
<evidence type="ECO:0000256" key="2">
    <source>
        <dbReference type="ARBA" id="ARBA00023134"/>
    </source>
</evidence>
<keyword evidence="3" id="KW-0479">Metal-binding</keyword>
<dbReference type="EC" id="3.6.1.-" evidence="3"/>
<dbReference type="RefSeq" id="WP_113863050.1">
    <property type="nucleotide sequence ID" value="NZ_QNRO01000012.1"/>
</dbReference>
<dbReference type="HAMAP" id="MF_01820">
    <property type="entry name" value="GTPase_RsgA"/>
    <property type="match status" value="1"/>
</dbReference>
<keyword evidence="1 3" id="KW-0547">Nucleotide-binding</keyword>
<dbReference type="Gene3D" id="3.40.50.300">
    <property type="entry name" value="P-loop containing nucleotide triphosphate hydrolases"/>
    <property type="match status" value="1"/>
</dbReference>
<dbReference type="Gene3D" id="2.40.50.140">
    <property type="entry name" value="Nucleic acid-binding proteins"/>
    <property type="match status" value="1"/>
</dbReference>
<dbReference type="STRING" id="379482.SAMN04487961_1519"/>